<comment type="similarity">
    <text evidence="1 4">Belongs to the plant dirigent protein family.</text>
</comment>
<evidence type="ECO:0000313" key="6">
    <source>
        <dbReference type="RefSeq" id="XP_027109783.2"/>
    </source>
</evidence>
<dbReference type="Pfam" id="PF03018">
    <property type="entry name" value="Dirigent"/>
    <property type="match status" value="1"/>
</dbReference>
<evidence type="ECO:0000256" key="1">
    <source>
        <dbReference type="ARBA" id="ARBA00010746"/>
    </source>
</evidence>
<evidence type="ECO:0000256" key="2">
    <source>
        <dbReference type="ARBA" id="ARBA00011738"/>
    </source>
</evidence>
<feature type="signal peptide" evidence="4">
    <location>
        <begin position="1"/>
        <end position="31"/>
    </location>
</feature>
<keyword evidence="4" id="KW-0732">Signal</keyword>
<gene>
    <name evidence="6" type="primary">LOC113729736</name>
</gene>
<sequence length="204" mass="22434">MVRPRMRKTTLSFLLVVFAIVMTAMAPPVHGQINPDDQSPKAVERWFKKLAHAKQEKLTKLHFYFHDILSGNKPTAVQVAQANITSKSPTLFGIVNVMDDPLTVGPEPDSRIIGSAQGLYASASQEDVGLLMTLNFVFTDGKYNGSTLSILGHNPVFHKYRELPILGGSGVFRLARGIATAKTHTFNATTGDAIVEYHVIVMHY</sequence>
<organism evidence="5 6">
    <name type="scientific">Coffea arabica</name>
    <name type="common">Arabian coffee</name>
    <dbReference type="NCBI Taxonomy" id="13443"/>
    <lineage>
        <taxon>Eukaryota</taxon>
        <taxon>Viridiplantae</taxon>
        <taxon>Streptophyta</taxon>
        <taxon>Embryophyta</taxon>
        <taxon>Tracheophyta</taxon>
        <taxon>Spermatophyta</taxon>
        <taxon>Magnoliopsida</taxon>
        <taxon>eudicotyledons</taxon>
        <taxon>Gunneridae</taxon>
        <taxon>Pentapetalae</taxon>
        <taxon>asterids</taxon>
        <taxon>lamiids</taxon>
        <taxon>Gentianales</taxon>
        <taxon>Rubiaceae</taxon>
        <taxon>Ixoroideae</taxon>
        <taxon>Gardenieae complex</taxon>
        <taxon>Bertiereae - Coffeeae clade</taxon>
        <taxon>Coffeeae</taxon>
        <taxon>Coffea</taxon>
    </lineage>
</organism>
<reference evidence="5" key="1">
    <citation type="journal article" date="2025" name="Foods">
        <title>Unveiling the Microbial Signatures of Arabica Coffee Cherries: Insights into Ripeness Specific Diversity, Functional Traits, and Implications for Quality and Safety.</title>
        <authorList>
            <consortium name="RefSeq"/>
            <person name="Tenea G.N."/>
            <person name="Cifuentes V."/>
            <person name="Reyes P."/>
            <person name="Cevallos-Vallejos M."/>
        </authorList>
    </citation>
    <scope>NUCLEOTIDE SEQUENCE [LARGE SCALE GENOMIC DNA]</scope>
</reference>
<protein>
    <recommendedName>
        <fullName evidence="4">Dirigent protein</fullName>
    </recommendedName>
</protein>
<proteinExistence type="inferred from homology"/>
<dbReference type="PANTHER" id="PTHR21495">
    <property type="entry name" value="NUCLEOPORIN-RELATED"/>
    <property type="match status" value="1"/>
</dbReference>
<evidence type="ECO:0000256" key="4">
    <source>
        <dbReference type="RuleBase" id="RU363099"/>
    </source>
</evidence>
<dbReference type="RefSeq" id="XP_027109783.2">
    <property type="nucleotide sequence ID" value="XM_027253982.2"/>
</dbReference>
<comment type="subunit">
    <text evidence="2 4">Homodimer.</text>
</comment>
<dbReference type="Gene3D" id="2.40.480.10">
    <property type="entry name" value="Allene oxide cyclase-like"/>
    <property type="match status" value="1"/>
</dbReference>
<name>A0A6P6W364_COFAR</name>
<reference evidence="6" key="2">
    <citation type="submission" date="2025-08" db="UniProtKB">
        <authorList>
            <consortium name="RefSeq"/>
        </authorList>
    </citation>
    <scope>IDENTIFICATION</scope>
    <source>
        <tissue evidence="6">Leaves</tissue>
    </source>
</reference>
<dbReference type="OrthoDB" id="1864232at2759"/>
<dbReference type="InterPro" id="IPR044859">
    <property type="entry name" value="Allene_oxi_cyc_Dirigent"/>
</dbReference>
<evidence type="ECO:0000256" key="3">
    <source>
        <dbReference type="ARBA" id="ARBA00022525"/>
    </source>
</evidence>
<dbReference type="GeneID" id="113729736"/>
<dbReference type="Proteomes" id="UP001652660">
    <property type="component" value="Chromosome 2e"/>
</dbReference>
<feature type="chain" id="PRO_5045004551" description="Dirigent protein" evidence="4">
    <location>
        <begin position="32"/>
        <end position="204"/>
    </location>
</feature>
<keyword evidence="5" id="KW-1185">Reference proteome</keyword>
<dbReference type="InterPro" id="IPR004265">
    <property type="entry name" value="Dirigent"/>
</dbReference>
<comment type="subcellular location">
    <subcellularLocation>
        <location evidence="4">Secreted</location>
        <location evidence="4">Extracellular space</location>
        <location evidence="4">Apoplast</location>
    </subcellularLocation>
</comment>
<comment type="function">
    <text evidence="4">Dirigent proteins impart stereoselectivity on the phenoxy radical-coupling reaction, yielding optically active lignans from two molecules of coniferyl alcohol in the biosynthesis of lignans, flavonolignans, and alkaloids and thus plays a central role in plant secondary metabolism.</text>
</comment>
<accession>A0A6P6W364</accession>
<keyword evidence="4" id="KW-0052">Apoplast</keyword>
<evidence type="ECO:0000313" key="5">
    <source>
        <dbReference type="Proteomes" id="UP001652660"/>
    </source>
</evidence>
<keyword evidence="3 4" id="KW-0964">Secreted</keyword>